<evidence type="ECO:0000313" key="10">
    <source>
        <dbReference type="EMBL" id="NLW34733.1"/>
    </source>
</evidence>
<keyword evidence="3" id="KW-0813">Transport</keyword>
<dbReference type="SUPFAM" id="SSF161111">
    <property type="entry name" value="Cation efflux protein transmembrane domain-like"/>
    <property type="match status" value="1"/>
</dbReference>
<keyword evidence="4 7" id="KW-0812">Transmembrane</keyword>
<dbReference type="PANTHER" id="PTHR43840:SF15">
    <property type="entry name" value="MITOCHONDRIAL METAL TRANSPORTER 1-RELATED"/>
    <property type="match status" value="1"/>
</dbReference>
<dbReference type="Gene3D" id="1.20.1510.10">
    <property type="entry name" value="Cation efflux protein transmembrane domain"/>
    <property type="match status" value="1"/>
</dbReference>
<evidence type="ECO:0000313" key="11">
    <source>
        <dbReference type="Proteomes" id="UP000777265"/>
    </source>
</evidence>
<evidence type="ECO:0000256" key="2">
    <source>
        <dbReference type="ARBA" id="ARBA00008114"/>
    </source>
</evidence>
<reference evidence="10" key="2">
    <citation type="submission" date="2020-01" db="EMBL/GenBank/DDBJ databases">
        <authorList>
            <person name="Campanaro S."/>
        </authorList>
    </citation>
    <scope>NUCLEOTIDE SEQUENCE</scope>
    <source>
        <strain evidence="10">AS06rmzACSIP_7</strain>
    </source>
</reference>
<dbReference type="NCBIfam" id="TIGR01297">
    <property type="entry name" value="CDF"/>
    <property type="match status" value="1"/>
</dbReference>
<accession>A0A971M2V1</accession>
<evidence type="ECO:0000256" key="5">
    <source>
        <dbReference type="ARBA" id="ARBA00022989"/>
    </source>
</evidence>
<dbReference type="AlphaFoldDB" id="A0A971M2V1"/>
<comment type="caution">
    <text evidence="10">The sequence shown here is derived from an EMBL/GenBank/DDBJ whole genome shotgun (WGS) entry which is preliminary data.</text>
</comment>
<feature type="transmembrane region" description="Helical" evidence="7">
    <location>
        <begin position="106"/>
        <end position="131"/>
    </location>
</feature>
<dbReference type="GO" id="GO:0015086">
    <property type="term" value="F:cadmium ion transmembrane transporter activity"/>
    <property type="evidence" value="ECO:0007669"/>
    <property type="project" value="TreeGrafter"/>
</dbReference>
<dbReference type="InterPro" id="IPR002524">
    <property type="entry name" value="Cation_efflux"/>
</dbReference>
<evidence type="ECO:0000256" key="4">
    <source>
        <dbReference type="ARBA" id="ARBA00022692"/>
    </source>
</evidence>
<dbReference type="PANTHER" id="PTHR43840">
    <property type="entry name" value="MITOCHONDRIAL METAL TRANSPORTER 1-RELATED"/>
    <property type="match status" value="1"/>
</dbReference>
<dbReference type="Gene3D" id="3.30.70.1350">
    <property type="entry name" value="Cation efflux protein, cytoplasmic domain"/>
    <property type="match status" value="1"/>
</dbReference>
<feature type="transmembrane region" description="Helical" evidence="7">
    <location>
        <begin position="176"/>
        <end position="195"/>
    </location>
</feature>
<evidence type="ECO:0000259" key="8">
    <source>
        <dbReference type="Pfam" id="PF01545"/>
    </source>
</evidence>
<dbReference type="Proteomes" id="UP000777265">
    <property type="component" value="Unassembled WGS sequence"/>
</dbReference>
<feature type="transmembrane region" description="Helical" evidence="7">
    <location>
        <begin position="76"/>
        <end position="94"/>
    </location>
</feature>
<feature type="transmembrane region" description="Helical" evidence="7">
    <location>
        <begin position="35"/>
        <end position="55"/>
    </location>
</feature>
<comment type="similarity">
    <text evidence="2">Belongs to the cation diffusion facilitator (CDF) transporter (TC 2.A.4) family.</text>
</comment>
<dbReference type="GO" id="GO:0015093">
    <property type="term" value="F:ferrous iron transmembrane transporter activity"/>
    <property type="evidence" value="ECO:0007669"/>
    <property type="project" value="TreeGrafter"/>
</dbReference>
<dbReference type="InterPro" id="IPR027469">
    <property type="entry name" value="Cation_efflux_TMD_sf"/>
</dbReference>
<evidence type="ECO:0000256" key="1">
    <source>
        <dbReference type="ARBA" id="ARBA00004141"/>
    </source>
</evidence>
<dbReference type="InterPro" id="IPR036837">
    <property type="entry name" value="Cation_efflux_CTD_sf"/>
</dbReference>
<evidence type="ECO:0000256" key="6">
    <source>
        <dbReference type="ARBA" id="ARBA00023136"/>
    </source>
</evidence>
<dbReference type="SUPFAM" id="SSF160240">
    <property type="entry name" value="Cation efflux protein cytoplasmic domain-like"/>
    <property type="match status" value="1"/>
</dbReference>
<protein>
    <submittedName>
        <fullName evidence="10">Cation transporter</fullName>
    </submittedName>
</protein>
<sequence length="302" mass="32950">MDIRQKASLFAISAATVLAGSKFLAGGVSGSMAVTSSGLDSLLDVFMSGINFLAIKKAAEPADDAHQYGHYKIEDLAAVGQSLVIIFSGLTIIYTAVRKFLKSEAIVYTGLDLGVMLLSLAFSVLISRVLIKVAQKTGSKPLRADALHYTSDLYSNFGAIAAICLSYYTGKIFFDLFFAVIVGIIILLSAGRILWEGFSGLMDTRIPEAVGKEIERVIAVMPYPYAGYHKLRTRISGSKWYADFHLLACRKATIDEAHDLSQKVELELGKMHQSLDVTIHIEPCPGECDLTDETCLVRRKKP</sequence>
<dbReference type="Pfam" id="PF01545">
    <property type="entry name" value="Cation_efflux"/>
    <property type="match status" value="1"/>
</dbReference>
<dbReference type="GO" id="GO:0006882">
    <property type="term" value="P:intracellular zinc ion homeostasis"/>
    <property type="evidence" value="ECO:0007669"/>
    <property type="project" value="TreeGrafter"/>
</dbReference>
<proteinExistence type="inferred from homology"/>
<evidence type="ECO:0000256" key="7">
    <source>
        <dbReference type="SAM" id="Phobius"/>
    </source>
</evidence>
<dbReference type="GO" id="GO:0015341">
    <property type="term" value="F:zinc efflux antiporter activity"/>
    <property type="evidence" value="ECO:0007669"/>
    <property type="project" value="TreeGrafter"/>
</dbReference>
<feature type="domain" description="Cation efflux protein transmembrane" evidence="8">
    <location>
        <begin position="9"/>
        <end position="202"/>
    </location>
</feature>
<evidence type="ECO:0000259" key="9">
    <source>
        <dbReference type="Pfam" id="PF16916"/>
    </source>
</evidence>
<evidence type="ECO:0000256" key="3">
    <source>
        <dbReference type="ARBA" id="ARBA00022448"/>
    </source>
</evidence>
<organism evidence="10 11">
    <name type="scientific">Syntrophorhabdus aromaticivorans</name>
    <dbReference type="NCBI Taxonomy" id="328301"/>
    <lineage>
        <taxon>Bacteria</taxon>
        <taxon>Pseudomonadati</taxon>
        <taxon>Thermodesulfobacteriota</taxon>
        <taxon>Syntrophorhabdia</taxon>
        <taxon>Syntrophorhabdales</taxon>
        <taxon>Syntrophorhabdaceae</taxon>
        <taxon>Syntrophorhabdus</taxon>
    </lineage>
</organism>
<dbReference type="GO" id="GO:0005886">
    <property type="term" value="C:plasma membrane"/>
    <property type="evidence" value="ECO:0007669"/>
    <property type="project" value="TreeGrafter"/>
</dbReference>
<dbReference type="EMBL" id="JAAYEE010000077">
    <property type="protein sequence ID" value="NLW34733.1"/>
    <property type="molecule type" value="Genomic_DNA"/>
</dbReference>
<dbReference type="InterPro" id="IPR058533">
    <property type="entry name" value="Cation_efflux_TM"/>
</dbReference>
<name>A0A971M2V1_9BACT</name>
<dbReference type="Pfam" id="PF16916">
    <property type="entry name" value="ZT_dimer"/>
    <property type="match status" value="1"/>
</dbReference>
<gene>
    <name evidence="10" type="ORF">GXY80_04520</name>
</gene>
<dbReference type="InterPro" id="IPR050291">
    <property type="entry name" value="CDF_Transporter"/>
</dbReference>
<feature type="transmembrane region" description="Helical" evidence="7">
    <location>
        <begin position="152"/>
        <end position="170"/>
    </location>
</feature>
<keyword evidence="5 7" id="KW-1133">Transmembrane helix</keyword>
<reference evidence="10" key="1">
    <citation type="journal article" date="2020" name="Biotechnol. Biofuels">
        <title>New insights from the biogas microbiome by comprehensive genome-resolved metagenomics of nearly 1600 species originating from multiple anaerobic digesters.</title>
        <authorList>
            <person name="Campanaro S."/>
            <person name="Treu L."/>
            <person name="Rodriguez-R L.M."/>
            <person name="Kovalovszki A."/>
            <person name="Ziels R.M."/>
            <person name="Maus I."/>
            <person name="Zhu X."/>
            <person name="Kougias P.G."/>
            <person name="Basile A."/>
            <person name="Luo G."/>
            <person name="Schluter A."/>
            <person name="Konstantinidis K.T."/>
            <person name="Angelidaki I."/>
        </authorList>
    </citation>
    <scope>NUCLEOTIDE SEQUENCE</scope>
    <source>
        <strain evidence="10">AS06rmzACSIP_7</strain>
    </source>
</reference>
<dbReference type="InterPro" id="IPR027470">
    <property type="entry name" value="Cation_efflux_CTD"/>
</dbReference>
<keyword evidence="6 7" id="KW-0472">Membrane</keyword>
<feature type="domain" description="Cation efflux protein cytoplasmic" evidence="9">
    <location>
        <begin position="212"/>
        <end position="284"/>
    </location>
</feature>
<comment type="subcellular location">
    <subcellularLocation>
        <location evidence="1">Membrane</location>
        <topology evidence="1">Multi-pass membrane protein</topology>
    </subcellularLocation>
</comment>